<reference evidence="7" key="1">
    <citation type="submission" date="2021-01" db="UniProtKB">
        <authorList>
            <consortium name="EnsemblPlants"/>
        </authorList>
    </citation>
    <scope>IDENTIFICATION</scope>
</reference>
<dbReference type="Proteomes" id="UP000594263">
    <property type="component" value="Unplaced"/>
</dbReference>
<dbReference type="PANTHER" id="PTHR11654">
    <property type="entry name" value="OLIGOPEPTIDE TRANSPORTER-RELATED"/>
    <property type="match status" value="1"/>
</dbReference>
<evidence type="ECO:0000256" key="1">
    <source>
        <dbReference type="ARBA" id="ARBA00004141"/>
    </source>
</evidence>
<feature type="transmembrane region" description="Helical" evidence="6">
    <location>
        <begin position="31"/>
        <end position="54"/>
    </location>
</feature>
<dbReference type="AlphaFoldDB" id="A0A7N0V4E0"/>
<name>A0A7N0V4E0_KALFE</name>
<keyword evidence="8" id="KW-1185">Reference proteome</keyword>
<accession>A0A7N0V4E0</accession>
<dbReference type="InterPro" id="IPR000109">
    <property type="entry name" value="POT_fam"/>
</dbReference>
<evidence type="ECO:0000313" key="8">
    <source>
        <dbReference type="Proteomes" id="UP000594263"/>
    </source>
</evidence>
<dbReference type="EnsemblPlants" id="Kaladp0095s0851.1.v1.1">
    <property type="protein sequence ID" value="Kaladp0095s0851.1.v1.1"/>
    <property type="gene ID" value="Kaladp0095s0851.v1.1"/>
</dbReference>
<dbReference type="Gramene" id="Kaladp0095s0851.1.v1.1">
    <property type="protein sequence ID" value="Kaladp0095s0851.1.v1.1"/>
    <property type="gene ID" value="Kaladp0095s0851.v1.1"/>
</dbReference>
<evidence type="ECO:0000313" key="7">
    <source>
        <dbReference type="EnsemblPlants" id="Kaladp0095s0851.1.v1.1"/>
    </source>
</evidence>
<sequence length="185" mass="20810">MEAYGPASSPLRQTNLNQRIPSQPLKKASGIGLGIPTIAMGLSLVIFLLGGLLYKKLRLGGSPLTRLAQVVVAAVKKRKMSLLDDSSKLYVNKELDATISVHGRLLHTDQFRWLYKAAVVTRKEEQVQKPNLWRLVTVHVVEELKSIIRMLPNIICCLLLRCVAAHFQTSVLNFFYFFVIVRVIK</sequence>
<dbReference type="GO" id="GO:0022857">
    <property type="term" value="F:transmembrane transporter activity"/>
    <property type="evidence" value="ECO:0007669"/>
    <property type="project" value="InterPro"/>
</dbReference>
<dbReference type="Gene3D" id="1.20.1250.20">
    <property type="entry name" value="MFS general substrate transporter like domains"/>
    <property type="match status" value="1"/>
</dbReference>
<evidence type="ECO:0000256" key="5">
    <source>
        <dbReference type="ARBA" id="ARBA00023136"/>
    </source>
</evidence>
<comment type="similarity">
    <text evidence="2">Belongs to the major facilitator superfamily. Proton-dependent oligopeptide transporter (POT/PTR) (TC 2.A.17) family.</text>
</comment>
<dbReference type="InterPro" id="IPR036259">
    <property type="entry name" value="MFS_trans_sf"/>
</dbReference>
<evidence type="ECO:0000256" key="3">
    <source>
        <dbReference type="ARBA" id="ARBA00022692"/>
    </source>
</evidence>
<proteinExistence type="inferred from homology"/>
<dbReference type="OMA" id="WHICPIT"/>
<evidence type="ECO:0000256" key="6">
    <source>
        <dbReference type="SAM" id="Phobius"/>
    </source>
</evidence>
<organism evidence="7 8">
    <name type="scientific">Kalanchoe fedtschenkoi</name>
    <name type="common">Lavender scallops</name>
    <name type="synonym">South American air plant</name>
    <dbReference type="NCBI Taxonomy" id="63787"/>
    <lineage>
        <taxon>Eukaryota</taxon>
        <taxon>Viridiplantae</taxon>
        <taxon>Streptophyta</taxon>
        <taxon>Embryophyta</taxon>
        <taxon>Tracheophyta</taxon>
        <taxon>Spermatophyta</taxon>
        <taxon>Magnoliopsida</taxon>
        <taxon>eudicotyledons</taxon>
        <taxon>Gunneridae</taxon>
        <taxon>Pentapetalae</taxon>
        <taxon>Saxifragales</taxon>
        <taxon>Crassulaceae</taxon>
        <taxon>Kalanchoe</taxon>
    </lineage>
</organism>
<keyword evidence="4 6" id="KW-1133">Transmembrane helix</keyword>
<comment type="subcellular location">
    <subcellularLocation>
        <location evidence="1">Membrane</location>
        <topology evidence="1">Multi-pass membrane protein</topology>
    </subcellularLocation>
</comment>
<keyword evidence="3 6" id="KW-0812">Transmembrane</keyword>
<evidence type="ECO:0000256" key="2">
    <source>
        <dbReference type="ARBA" id="ARBA00005982"/>
    </source>
</evidence>
<dbReference type="Pfam" id="PF00854">
    <property type="entry name" value="PTR2"/>
    <property type="match status" value="1"/>
</dbReference>
<evidence type="ECO:0000256" key="4">
    <source>
        <dbReference type="ARBA" id="ARBA00022989"/>
    </source>
</evidence>
<keyword evidence="5 6" id="KW-0472">Membrane</keyword>
<protein>
    <submittedName>
        <fullName evidence="7">Uncharacterized protein</fullName>
    </submittedName>
</protein>
<dbReference type="GO" id="GO:0016020">
    <property type="term" value="C:membrane"/>
    <property type="evidence" value="ECO:0007669"/>
    <property type="project" value="UniProtKB-SubCell"/>
</dbReference>
<feature type="transmembrane region" description="Helical" evidence="6">
    <location>
        <begin position="158"/>
        <end position="184"/>
    </location>
</feature>